<dbReference type="OrthoDB" id="2196058at2759"/>
<proteinExistence type="predicted"/>
<dbReference type="VEuPathDB" id="MicrosporidiaDB:ECANGB1_1352"/>
<organism evidence="2 3">
    <name type="scientific">Enterospora canceri</name>
    <dbReference type="NCBI Taxonomy" id="1081671"/>
    <lineage>
        <taxon>Eukaryota</taxon>
        <taxon>Fungi</taxon>
        <taxon>Fungi incertae sedis</taxon>
        <taxon>Microsporidia</taxon>
        <taxon>Enterocytozoonidae</taxon>
        <taxon>Enterospora</taxon>
    </lineage>
</organism>
<name>A0A1Y1S683_9MICR</name>
<dbReference type="EMBL" id="LWDP01000038">
    <property type="protein sequence ID" value="ORD93946.1"/>
    <property type="molecule type" value="Genomic_DNA"/>
</dbReference>
<keyword evidence="3" id="KW-1185">Reference proteome</keyword>
<gene>
    <name evidence="2" type="ORF">ECANGB1_1352</name>
</gene>
<sequence length="154" mass="17981">MTKAEIIDELKDINEIKKAIKDAELKTKGLKVEILKHYLLNYSLYLEGKGKEAEKNLVLLRLKECTVLYKKLMELEQNFTTCDVKRNVTLKTKKSRGTSPKTKYKAKFENQKRALANEMSGPKKKSKNSNKFLGCFWSVLKTHTFYSYMLQMMK</sequence>
<dbReference type="AlphaFoldDB" id="A0A1Y1S683"/>
<evidence type="ECO:0000256" key="1">
    <source>
        <dbReference type="SAM" id="Coils"/>
    </source>
</evidence>
<feature type="coiled-coil region" evidence="1">
    <location>
        <begin position="6"/>
        <end position="33"/>
    </location>
</feature>
<dbReference type="Proteomes" id="UP000192639">
    <property type="component" value="Unassembled WGS sequence"/>
</dbReference>
<reference evidence="2 3" key="1">
    <citation type="journal article" date="2017" name="Environ. Microbiol.">
        <title>Decay of the glycolytic pathway and adaptation to intranuclear parasitism within Enterocytozoonidae microsporidia.</title>
        <authorList>
            <person name="Wiredu Boakye D."/>
            <person name="Jaroenlak P."/>
            <person name="Prachumwat A."/>
            <person name="Williams T.A."/>
            <person name="Bateman K.S."/>
            <person name="Itsathitphaisarn O."/>
            <person name="Sritunyalucksana K."/>
            <person name="Paszkiewicz K.H."/>
            <person name="Moore K.A."/>
            <person name="Stentiford G.D."/>
            <person name="Williams B.A."/>
        </authorList>
    </citation>
    <scope>NUCLEOTIDE SEQUENCE [LARGE SCALE GENOMIC DNA]</scope>
    <source>
        <strain evidence="2 3">GB1</strain>
    </source>
</reference>
<evidence type="ECO:0000313" key="2">
    <source>
        <dbReference type="EMBL" id="ORD93946.1"/>
    </source>
</evidence>
<evidence type="ECO:0000313" key="3">
    <source>
        <dbReference type="Proteomes" id="UP000192639"/>
    </source>
</evidence>
<comment type="caution">
    <text evidence="2">The sequence shown here is derived from an EMBL/GenBank/DDBJ whole genome shotgun (WGS) entry which is preliminary data.</text>
</comment>
<protein>
    <submittedName>
        <fullName evidence="2">Uncharacterized protein</fullName>
    </submittedName>
</protein>
<keyword evidence="1" id="KW-0175">Coiled coil</keyword>
<accession>A0A1Y1S683</accession>